<evidence type="ECO:0000256" key="6">
    <source>
        <dbReference type="ARBA" id="ARBA00023237"/>
    </source>
</evidence>
<evidence type="ECO:0000256" key="1">
    <source>
        <dbReference type="ARBA" id="ARBA00004571"/>
    </source>
</evidence>
<proteinExistence type="inferred from homology"/>
<dbReference type="InterPro" id="IPR039426">
    <property type="entry name" value="TonB-dep_rcpt-like"/>
</dbReference>
<keyword evidence="3 7" id="KW-1134">Transmembrane beta strand</keyword>
<sequence length="929" mass="105221">MAMLSRFITWLLSIILFSTAYIQAQHPPDKSIDADFKEAPIGQFVKQLQQETGYQFFYDNKQLDSLRITLTAKSQTLSQILEKALQEKGFFFSIAGKRVFITKGWYISTQLPDNVSGSDTNKQNNRQAVARMLSAYDEKFRKETIVPVVTDNKLYEIGNKTNQQKTGNATIAGYVKNDKTGEPLVGVSIYIDHPRIGVFTDQFGYYSISLPRGRHTLNIQSMGMKDLHRQIQLNADGKMNMEMREQIITLRNVDVAGGKSNNIKRTQMGLEKLTIKTIKQVPTVFGEADILRVVLTLPGVKSVGEAATGFNVRGGAADQNLILFNDATIYNPAHFFGFFSAFNPEVVKEVELYKSSVPTKYGGRLSSVLDVKSREGNKKNLAGSAGIGVVTSRLNLEGPLIKDKMSFIIGGRTTYANWLLQALPAEYKNSKASFYDVNLHLAYQANKSNSLYLTGYLSRDRFNLNNDTTYGYGNKNISLKWKHVFNNKLYGVFTTGYDGYDYNITSDKDPVTAYKLTFDINQLNAKLDFDYHLDTKHTFSFGLSTIRYKLHPGNYQALGDKSITRPDQIPAEQGQESAVYLSDHYEVSSALALDLGIRYSMFNYLGPQNINLYAPGIPKEEVNQLETVSWNKGKVIKTYTTPEYRLSARYAFSNKVSVKAAYNTLSQYIHTLSNTTAMAPTDIFKLSDPNIKPQSGSQVSLGLYSNFKSNTVEASIEVYYKRISDYLDYKSGAQLILNHHIETDVLSTKGKAYGLEFMLKKLTGKLNGWFSYTYSRTFLKMDDPAQGELVNRGEYYPANYDKPHDFTMIGNYRLSHRFSVSLNVTYSTGRPITLPVARYYYAGAQRVLYEDRNNSRIPDYFRSDFSLNIEGNHKVKQKTHNSWTFGVYNWTGQRNPYSVYFVSENGKIKGYKLSIFGTAIPYINFNIRF</sequence>
<keyword evidence="10" id="KW-1185">Reference proteome</keyword>
<dbReference type="EMBL" id="JBEXAC010000001">
    <property type="protein sequence ID" value="MET6997326.1"/>
    <property type="molecule type" value="Genomic_DNA"/>
</dbReference>
<dbReference type="InterPro" id="IPR036942">
    <property type="entry name" value="Beta-barrel_TonB_sf"/>
</dbReference>
<keyword evidence="2 7" id="KW-0813">Transport</keyword>
<dbReference type="PROSITE" id="PS52016">
    <property type="entry name" value="TONB_DEPENDENT_REC_3"/>
    <property type="match status" value="1"/>
</dbReference>
<dbReference type="InterPro" id="IPR012910">
    <property type="entry name" value="Plug_dom"/>
</dbReference>
<comment type="caution">
    <text evidence="9">The sequence shown here is derived from an EMBL/GenBank/DDBJ whole genome shotgun (WGS) entry which is preliminary data.</text>
</comment>
<keyword evidence="4 7" id="KW-0812">Transmembrane</keyword>
<comment type="subcellular location">
    <subcellularLocation>
        <location evidence="1 7">Cell outer membrane</location>
        <topology evidence="1 7">Multi-pass membrane protein</topology>
    </subcellularLocation>
</comment>
<dbReference type="Pfam" id="PF07715">
    <property type="entry name" value="Plug"/>
    <property type="match status" value="1"/>
</dbReference>
<evidence type="ECO:0000256" key="4">
    <source>
        <dbReference type="ARBA" id="ARBA00022692"/>
    </source>
</evidence>
<evidence type="ECO:0000256" key="3">
    <source>
        <dbReference type="ARBA" id="ARBA00022452"/>
    </source>
</evidence>
<evidence type="ECO:0000313" key="9">
    <source>
        <dbReference type="EMBL" id="MET6997326.1"/>
    </source>
</evidence>
<gene>
    <name evidence="9" type="ORF">ABR189_08085</name>
</gene>
<evidence type="ECO:0000313" key="10">
    <source>
        <dbReference type="Proteomes" id="UP001549749"/>
    </source>
</evidence>
<name>A0ABV2T2S5_9BACT</name>
<dbReference type="SUPFAM" id="SSF56935">
    <property type="entry name" value="Porins"/>
    <property type="match status" value="1"/>
</dbReference>
<dbReference type="Gene3D" id="2.60.40.1120">
    <property type="entry name" value="Carboxypeptidase-like, regulatory domain"/>
    <property type="match status" value="1"/>
</dbReference>
<dbReference type="Gene3D" id="3.55.50.30">
    <property type="match status" value="1"/>
</dbReference>
<dbReference type="Pfam" id="PF13715">
    <property type="entry name" value="CarbopepD_reg_2"/>
    <property type="match status" value="1"/>
</dbReference>
<evidence type="ECO:0000256" key="5">
    <source>
        <dbReference type="ARBA" id="ARBA00023136"/>
    </source>
</evidence>
<keyword evidence="5 7" id="KW-0472">Membrane</keyword>
<keyword evidence="6 7" id="KW-0998">Cell outer membrane</keyword>
<evidence type="ECO:0000256" key="2">
    <source>
        <dbReference type="ARBA" id="ARBA00022448"/>
    </source>
</evidence>
<dbReference type="Gene3D" id="2.170.130.10">
    <property type="entry name" value="TonB-dependent receptor, plug domain"/>
    <property type="match status" value="1"/>
</dbReference>
<organism evidence="9 10">
    <name type="scientific">Chitinophaga defluvii</name>
    <dbReference type="NCBI Taxonomy" id="3163343"/>
    <lineage>
        <taxon>Bacteria</taxon>
        <taxon>Pseudomonadati</taxon>
        <taxon>Bacteroidota</taxon>
        <taxon>Chitinophagia</taxon>
        <taxon>Chitinophagales</taxon>
        <taxon>Chitinophagaceae</taxon>
        <taxon>Chitinophaga</taxon>
    </lineage>
</organism>
<protein>
    <submittedName>
        <fullName evidence="9">Carboxypeptidase-like regulatory domain-containing protein</fullName>
    </submittedName>
</protein>
<dbReference type="InterPro" id="IPR037066">
    <property type="entry name" value="Plug_dom_sf"/>
</dbReference>
<reference evidence="9 10" key="1">
    <citation type="submission" date="2024-06" db="EMBL/GenBank/DDBJ databases">
        <title>Chitinophaga defluvii sp. nov., isolated from municipal sewage.</title>
        <authorList>
            <person name="Zhang L."/>
        </authorList>
    </citation>
    <scope>NUCLEOTIDE SEQUENCE [LARGE SCALE GENOMIC DNA]</scope>
    <source>
        <strain evidence="9 10">H8</strain>
    </source>
</reference>
<dbReference type="SUPFAM" id="SSF49464">
    <property type="entry name" value="Carboxypeptidase regulatory domain-like"/>
    <property type="match status" value="1"/>
</dbReference>
<accession>A0ABV2T2S5</accession>
<evidence type="ECO:0000256" key="7">
    <source>
        <dbReference type="PROSITE-ProRule" id="PRU01360"/>
    </source>
</evidence>
<dbReference type="InterPro" id="IPR008969">
    <property type="entry name" value="CarboxyPept-like_regulatory"/>
</dbReference>
<evidence type="ECO:0000259" key="8">
    <source>
        <dbReference type="Pfam" id="PF07715"/>
    </source>
</evidence>
<dbReference type="Gene3D" id="2.40.170.20">
    <property type="entry name" value="TonB-dependent receptor, beta-barrel domain"/>
    <property type="match status" value="1"/>
</dbReference>
<dbReference type="RefSeq" id="WP_354659964.1">
    <property type="nucleotide sequence ID" value="NZ_JBEXAC010000001.1"/>
</dbReference>
<dbReference type="Proteomes" id="UP001549749">
    <property type="component" value="Unassembled WGS sequence"/>
</dbReference>
<comment type="similarity">
    <text evidence="7">Belongs to the TonB-dependent receptor family.</text>
</comment>
<feature type="domain" description="TonB-dependent receptor plug" evidence="8">
    <location>
        <begin position="288"/>
        <end position="364"/>
    </location>
</feature>